<proteinExistence type="predicted"/>
<dbReference type="EMBL" id="GBXM01034101">
    <property type="protein sequence ID" value="JAH74476.1"/>
    <property type="molecule type" value="Transcribed_RNA"/>
</dbReference>
<reference evidence="1" key="2">
    <citation type="journal article" date="2015" name="Fish Shellfish Immunol.">
        <title>Early steps in the European eel (Anguilla anguilla)-Vibrio vulnificus interaction in the gills: Role of the RtxA13 toxin.</title>
        <authorList>
            <person name="Callol A."/>
            <person name="Pajuelo D."/>
            <person name="Ebbesson L."/>
            <person name="Teles M."/>
            <person name="MacKenzie S."/>
            <person name="Amaro C."/>
        </authorList>
    </citation>
    <scope>NUCLEOTIDE SEQUENCE</scope>
</reference>
<sequence>MLGNGVPEHFWFWWD</sequence>
<accession>A0A0E9V8Z0</accession>
<protein>
    <submittedName>
        <fullName evidence="1">Uncharacterized protein</fullName>
    </submittedName>
</protein>
<name>A0A0E9V8Z0_ANGAN</name>
<evidence type="ECO:0000313" key="1">
    <source>
        <dbReference type="EMBL" id="JAH74476.1"/>
    </source>
</evidence>
<organism evidence="1">
    <name type="scientific">Anguilla anguilla</name>
    <name type="common">European freshwater eel</name>
    <name type="synonym">Muraena anguilla</name>
    <dbReference type="NCBI Taxonomy" id="7936"/>
    <lineage>
        <taxon>Eukaryota</taxon>
        <taxon>Metazoa</taxon>
        <taxon>Chordata</taxon>
        <taxon>Craniata</taxon>
        <taxon>Vertebrata</taxon>
        <taxon>Euteleostomi</taxon>
        <taxon>Actinopterygii</taxon>
        <taxon>Neopterygii</taxon>
        <taxon>Teleostei</taxon>
        <taxon>Anguilliformes</taxon>
        <taxon>Anguillidae</taxon>
        <taxon>Anguilla</taxon>
    </lineage>
</organism>
<reference evidence="1" key="1">
    <citation type="submission" date="2014-11" db="EMBL/GenBank/DDBJ databases">
        <authorList>
            <person name="Amaro Gonzalez C."/>
        </authorList>
    </citation>
    <scope>NUCLEOTIDE SEQUENCE</scope>
</reference>